<reference evidence="4 5" key="1">
    <citation type="submission" date="2018-10" db="EMBL/GenBank/DDBJ databases">
        <title>A high-quality apple genome assembly.</title>
        <authorList>
            <person name="Hu J."/>
        </authorList>
    </citation>
    <scope>NUCLEOTIDE SEQUENCE [LARGE SCALE GENOMIC DNA]</scope>
    <source>
        <strain evidence="5">cv. HFTH1</strain>
        <tissue evidence="4">Young leaf</tissue>
    </source>
</reference>
<evidence type="ECO:0000313" key="4">
    <source>
        <dbReference type="EMBL" id="RXH67591.1"/>
    </source>
</evidence>
<dbReference type="PANTHER" id="PTHR31234">
    <property type="entry name" value="LATE EMBRYOGENESIS ABUNDANT (LEA) HYDROXYPROLINE-RICH GLYCOPROTEIN FAMILY"/>
    <property type="match status" value="1"/>
</dbReference>
<keyword evidence="5" id="KW-1185">Reference proteome</keyword>
<gene>
    <name evidence="4" type="ORF">DVH24_027738</name>
</gene>
<comment type="caution">
    <text evidence="4">The sequence shown here is derived from an EMBL/GenBank/DDBJ whole genome shotgun (WGS) entry which is preliminary data.</text>
</comment>
<feature type="transmembrane region" description="Helical" evidence="3">
    <location>
        <begin position="27"/>
        <end position="50"/>
    </location>
</feature>
<keyword evidence="3" id="KW-0812">Transmembrane</keyword>
<evidence type="ECO:0000313" key="5">
    <source>
        <dbReference type="Proteomes" id="UP000290289"/>
    </source>
</evidence>
<keyword evidence="2 3" id="KW-0472">Membrane</keyword>
<dbReference type="AlphaFoldDB" id="A0A498HEP5"/>
<protein>
    <recommendedName>
        <fullName evidence="6">Late embryogenesis abundant protein LEA-2 subgroup domain-containing protein</fullName>
    </recommendedName>
</protein>
<evidence type="ECO:0008006" key="6">
    <source>
        <dbReference type="Google" id="ProtNLM"/>
    </source>
</evidence>
<accession>A0A498HEP5</accession>
<sequence>MDVSSQNSDYLCFRKLCRACSFKRSCFFLLLYFLLAVVFLGVIVLVVIFHLKPQKPVFSLQNLSLDSYKLNAYSGSTLFLSSVITLSLNATNPNKFGIWYSPSRLETLSLHDGLPIGTIRIPGFLQPAHSSNVSFETRILFPCVNVSQIVAEASLQDGSRKNMFQIKIVGDVGAHLLVFHIILLKIKIALECDLNIDYKELTMKNEVYTIGGIKNHIVGHTTRLDDMTWSLFLCKIWYDFYVHHYDNP</sequence>
<dbReference type="InterPro" id="IPR044839">
    <property type="entry name" value="NDR1-like"/>
</dbReference>
<dbReference type="GO" id="GO:0098542">
    <property type="term" value="P:defense response to other organism"/>
    <property type="evidence" value="ECO:0007669"/>
    <property type="project" value="InterPro"/>
</dbReference>
<organism evidence="4 5">
    <name type="scientific">Malus domestica</name>
    <name type="common">Apple</name>
    <name type="synonym">Pyrus malus</name>
    <dbReference type="NCBI Taxonomy" id="3750"/>
    <lineage>
        <taxon>Eukaryota</taxon>
        <taxon>Viridiplantae</taxon>
        <taxon>Streptophyta</taxon>
        <taxon>Embryophyta</taxon>
        <taxon>Tracheophyta</taxon>
        <taxon>Spermatophyta</taxon>
        <taxon>Magnoliopsida</taxon>
        <taxon>eudicotyledons</taxon>
        <taxon>Gunneridae</taxon>
        <taxon>Pentapetalae</taxon>
        <taxon>rosids</taxon>
        <taxon>fabids</taxon>
        <taxon>Rosales</taxon>
        <taxon>Rosaceae</taxon>
        <taxon>Amygdaloideae</taxon>
        <taxon>Maleae</taxon>
        <taxon>Malus</taxon>
    </lineage>
</organism>
<comment type="subcellular location">
    <subcellularLocation>
        <location evidence="1">Membrane</location>
    </subcellularLocation>
</comment>
<name>A0A498HEP5_MALDO</name>
<evidence type="ECO:0000256" key="2">
    <source>
        <dbReference type="ARBA" id="ARBA00023136"/>
    </source>
</evidence>
<dbReference type="PANTHER" id="PTHR31234:SF54">
    <property type="entry name" value="LATE EMBRYOGENESIS ABUNDANT PROTEIN LEA-2 SUBGROUP DOMAIN-CONTAINING PROTEIN"/>
    <property type="match status" value="1"/>
</dbReference>
<dbReference type="GO" id="GO:0005886">
    <property type="term" value="C:plasma membrane"/>
    <property type="evidence" value="ECO:0007669"/>
    <property type="project" value="TreeGrafter"/>
</dbReference>
<evidence type="ECO:0000256" key="3">
    <source>
        <dbReference type="SAM" id="Phobius"/>
    </source>
</evidence>
<keyword evidence="3" id="KW-1133">Transmembrane helix</keyword>
<dbReference type="EMBL" id="RDQH01000343">
    <property type="protein sequence ID" value="RXH67591.1"/>
    <property type="molecule type" value="Genomic_DNA"/>
</dbReference>
<dbReference type="Proteomes" id="UP000290289">
    <property type="component" value="Chromosome 17"/>
</dbReference>
<evidence type="ECO:0000256" key="1">
    <source>
        <dbReference type="ARBA" id="ARBA00004370"/>
    </source>
</evidence>
<proteinExistence type="predicted"/>